<gene>
    <name evidence="2" type="ORF">B5M42_16470</name>
</gene>
<dbReference type="SUPFAM" id="SSF69318">
    <property type="entry name" value="Integrin alpha N-terminal domain"/>
    <property type="match status" value="1"/>
</dbReference>
<evidence type="ECO:0000256" key="1">
    <source>
        <dbReference type="SAM" id="MobiDB-lite"/>
    </source>
</evidence>
<dbReference type="OrthoDB" id="1676884at2"/>
<dbReference type="InterPro" id="IPR028994">
    <property type="entry name" value="Integrin_alpha_N"/>
</dbReference>
<evidence type="ECO:0008006" key="4">
    <source>
        <dbReference type="Google" id="ProtNLM"/>
    </source>
</evidence>
<organism evidence="2 3">
    <name type="scientific">Paenibacillus athensensis</name>
    <dbReference type="NCBI Taxonomy" id="1967502"/>
    <lineage>
        <taxon>Bacteria</taxon>
        <taxon>Bacillati</taxon>
        <taxon>Bacillota</taxon>
        <taxon>Bacilli</taxon>
        <taxon>Bacillales</taxon>
        <taxon>Paenibacillaceae</taxon>
        <taxon>Paenibacillus</taxon>
    </lineage>
</organism>
<accession>A0A4Y8PYI0</accession>
<dbReference type="PANTHER" id="PTHR39431">
    <property type="entry name" value="FRPA/C-RELATED PROTEIN"/>
    <property type="match status" value="1"/>
</dbReference>
<name>A0A4Y8PYI0_9BACL</name>
<evidence type="ECO:0000313" key="3">
    <source>
        <dbReference type="Proteomes" id="UP000298246"/>
    </source>
</evidence>
<dbReference type="EMBL" id="MYFO01000023">
    <property type="protein sequence ID" value="TFE85786.1"/>
    <property type="molecule type" value="Genomic_DNA"/>
</dbReference>
<reference evidence="2 3" key="1">
    <citation type="submission" date="2017-03" db="EMBL/GenBank/DDBJ databases">
        <title>Isolation of Levoglucosan Utilizing Bacteria.</title>
        <authorList>
            <person name="Arya A.S."/>
        </authorList>
    </citation>
    <scope>NUCLEOTIDE SEQUENCE [LARGE SCALE GENOMIC DNA]</scope>
    <source>
        <strain evidence="2 3">MEC069</strain>
    </source>
</reference>
<keyword evidence="3" id="KW-1185">Reference proteome</keyword>
<dbReference type="PANTHER" id="PTHR39431:SF1">
    <property type="entry name" value="FRPA_C-RELATED PROTEIN"/>
    <property type="match status" value="1"/>
</dbReference>
<feature type="region of interest" description="Disordered" evidence="1">
    <location>
        <begin position="49"/>
        <end position="92"/>
    </location>
</feature>
<dbReference type="RefSeq" id="WP_134754746.1">
    <property type="nucleotide sequence ID" value="NZ_MYFO02000002.1"/>
</dbReference>
<dbReference type="Proteomes" id="UP000298246">
    <property type="component" value="Unassembled WGS sequence"/>
</dbReference>
<protein>
    <recommendedName>
        <fullName evidence="4">VCBS repeat-containing protein</fullName>
    </recommendedName>
</protein>
<dbReference type="AlphaFoldDB" id="A0A4Y8PYI0"/>
<evidence type="ECO:0000313" key="2">
    <source>
        <dbReference type="EMBL" id="TFE85786.1"/>
    </source>
</evidence>
<proteinExistence type="predicted"/>
<sequence>MQIKQSSIAMNSVHARVDAQTTEEHLRVTNTRTGAVLQMDTVQSSITISGEARQMFERSQTTTPDRTPAGAGNGQTGSAQAACKDEDDNELSDKDKLKIQMIESFIESTTGKKIKLIVPKKVTLDGAAGGTGAAMTVRPGVRVGWGLTYDRTEHHIEAEQMQYQAAGTVTTADGREIRFAVDLNMQRQYESVSQVSIRAGDQPQLCDPLVMNLSGAPTSLTQQKYAFDLNGDGKEEQIAFVQPGSAFLVLDRNGNGKVDDGSELFGVASGNGFADLSAYDQDNNGWIDENDAVFDKLQLWMKDESGTDYLVALGQAGVGAIYLGSEQTEFTLKNTQNDTQGVVRRTGVYLRENGGAGTLQQIDLAL</sequence>
<comment type="caution">
    <text evidence="2">The sequence shown here is derived from an EMBL/GenBank/DDBJ whole genome shotgun (WGS) entry which is preliminary data.</text>
</comment>